<reference evidence="2" key="1">
    <citation type="journal article" date="2023" name="Nat. Plants">
        <title>Single-cell RNA sequencing provides a high-resolution roadmap for understanding the multicellular compartmentation of specialized metabolism.</title>
        <authorList>
            <person name="Sun S."/>
            <person name="Shen X."/>
            <person name="Li Y."/>
            <person name="Li Y."/>
            <person name="Wang S."/>
            <person name="Li R."/>
            <person name="Zhang H."/>
            <person name="Shen G."/>
            <person name="Guo B."/>
            <person name="Wei J."/>
            <person name="Xu J."/>
            <person name="St-Pierre B."/>
            <person name="Chen S."/>
            <person name="Sun C."/>
        </authorList>
    </citation>
    <scope>NUCLEOTIDE SEQUENCE [LARGE SCALE GENOMIC DNA]</scope>
</reference>
<accession>A0ACC0C8Y2</accession>
<proteinExistence type="predicted"/>
<gene>
    <name evidence="1" type="ORF">M9H77_02481</name>
</gene>
<comment type="caution">
    <text evidence="1">The sequence shown here is derived from an EMBL/GenBank/DDBJ whole genome shotgun (WGS) entry which is preliminary data.</text>
</comment>
<keyword evidence="2" id="KW-1185">Reference proteome</keyword>
<dbReference type="EMBL" id="CM044701">
    <property type="protein sequence ID" value="KAI5681254.1"/>
    <property type="molecule type" value="Genomic_DNA"/>
</dbReference>
<name>A0ACC0C8Y2_CATRO</name>
<protein>
    <submittedName>
        <fullName evidence="1">Uncharacterized protein</fullName>
    </submittedName>
</protein>
<dbReference type="Proteomes" id="UP001060085">
    <property type="component" value="Linkage Group LG01"/>
</dbReference>
<evidence type="ECO:0000313" key="2">
    <source>
        <dbReference type="Proteomes" id="UP001060085"/>
    </source>
</evidence>
<evidence type="ECO:0000313" key="1">
    <source>
        <dbReference type="EMBL" id="KAI5681254.1"/>
    </source>
</evidence>
<organism evidence="1 2">
    <name type="scientific">Catharanthus roseus</name>
    <name type="common">Madagascar periwinkle</name>
    <name type="synonym">Vinca rosea</name>
    <dbReference type="NCBI Taxonomy" id="4058"/>
    <lineage>
        <taxon>Eukaryota</taxon>
        <taxon>Viridiplantae</taxon>
        <taxon>Streptophyta</taxon>
        <taxon>Embryophyta</taxon>
        <taxon>Tracheophyta</taxon>
        <taxon>Spermatophyta</taxon>
        <taxon>Magnoliopsida</taxon>
        <taxon>eudicotyledons</taxon>
        <taxon>Gunneridae</taxon>
        <taxon>Pentapetalae</taxon>
        <taxon>asterids</taxon>
        <taxon>lamiids</taxon>
        <taxon>Gentianales</taxon>
        <taxon>Apocynaceae</taxon>
        <taxon>Rauvolfioideae</taxon>
        <taxon>Vinceae</taxon>
        <taxon>Catharanthinae</taxon>
        <taxon>Catharanthus</taxon>
    </lineage>
</organism>
<sequence length="541" mass="59932">MASVPQPQFFSPLKPTKIGASATQNLQLKSFTFTFKFKNLRVSSSSGPFSSEFSSENSSEKALESDLSEVDPAKLAFAKAKAYEKIQSKPTTKSVDNPVQKSDGVDKKKDGFKTGKPKAAIEDEGKEEEVPISVKLAFEKAKEYRNKKDYPNPKIVENPFQASDRLDKINDDPKAGDLKVENKDKNKEEEVPLTVKQAFENAKEYRKKKDGVVDSSQTVSGSEQTSGLKLDNKDNPLLRNDDNKKKELKVSSIDFVGLEFSEKKRSRGLPPGLLPAVDAFAGGVLPEVEILVGDASKFGDGAAVAEPMPPQEEDLDAYKPKVSTWGVFPRPSNISKTFGGGRNIKPGESLETAEDRATKEAHTRQLLAAYKSKIGLNIDPKLKSECEEALKDGNSLMDLGKLNEAVPFYQKVMDKLAFQTELYGLAALQWSICQDSLTRRNEARAMYEKLQSHPNPQVSKKARQLMFGFQAMEMMKVTSSLLSPANIGYQSYFEAFVKDKTKYTQEEAEVDEGSMSQALIYMIFLLSPIVLVILAAVEKRL</sequence>